<accession>A0AAJ0CFR0</accession>
<dbReference type="PANTHER" id="PTHR43712:SF1">
    <property type="entry name" value="HYPOTHETICAL O-METHYLTRANSFERASE (EUROFUNG)-RELATED"/>
    <property type="match status" value="1"/>
</dbReference>
<evidence type="ECO:0000256" key="1">
    <source>
        <dbReference type="ARBA" id="ARBA00022603"/>
    </source>
</evidence>
<dbReference type="Gene3D" id="3.40.50.150">
    <property type="entry name" value="Vaccinia Virus protein VP39"/>
    <property type="match status" value="1"/>
</dbReference>
<dbReference type="Gene3D" id="1.10.10.10">
    <property type="entry name" value="Winged helix-like DNA-binding domain superfamily/Winged helix DNA-binding domain"/>
    <property type="match status" value="1"/>
</dbReference>
<name>A0AAJ0CFR0_9HYPO</name>
<evidence type="ECO:0000313" key="5">
    <source>
        <dbReference type="EMBL" id="KAK2591048.1"/>
    </source>
</evidence>
<dbReference type="InterPro" id="IPR029063">
    <property type="entry name" value="SAM-dependent_MTases_sf"/>
</dbReference>
<dbReference type="GO" id="GO:0032259">
    <property type="term" value="P:methylation"/>
    <property type="evidence" value="ECO:0007669"/>
    <property type="project" value="UniProtKB-KW"/>
</dbReference>
<sequence length="401" mass="44951">MSLNATQYEALAEQIESILQDPKGAATRIGDERTRRRLVEGGRKLVASLERPRDTLRRIGYSHFQLPLALVGVETGVFSILASEPRSFSNAELAERTGVEPTLLKRLLRYYQATDIISQINDDAYQSSNVTQALSNNDHAKTLQWTNKITAQGALNLPDWLRSNEYKDPVGLIPTAWSSTVHIDKHPHSWLADRPWALELAQAHIRIQREGRPLFFDALNFEKRFAQDTTSSTILFVDVGGSTGSQSLAFRQRYPDLPGRVLLQDRTEVIQQAKAELAGSANIEAEVYNIFTPQPVKGARAYYLRNILHAWGNATCVKILINAKAGMTDQSFILIDEIVLPERDATAQGAQHDMEIMTCVGGIERTKIQWENLLKDVGLKIHEVVKYDEDYENSLIIASLA</sequence>
<organism evidence="5 6">
    <name type="scientific">Conoideocrella luteorostrata</name>
    <dbReference type="NCBI Taxonomy" id="1105319"/>
    <lineage>
        <taxon>Eukaryota</taxon>
        <taxon>Fungi</taxon>
        <taxon>Dikarya</taxon>
        <taxon>Ascomycota</taxon>
        <taxon>Pezizomycotina</taxon>
        <taxon>Sordariomycetes</taxon>
        <taxon>Hypocreomycetidae</taxon>
        <taxon>Hypocreales</taxon>
        <taxon>Clavicipitaceae</taxon>
        <taxon>Conoideocrella</taxon>
    </lineage>
</organism>
<evidence type="ECO:0000313" key="6">
    <source>
        <dbReference type="Proteomes" id="UP001251528"/>
    </source>
</evidence>
<dbReference type="AlphaFoldDB" id="A0AAJ0CFR0"/>
<feature type="domain" description="O-methyltransferase C-terminal" evidence="4">
    <location>
        <begin position="234"/>
        <end position="378"/>
    </location>
</feature>
<dbReference type="InterPro" id="IPR016461">
    <property type="entry name" value="COMT-like"/>
</dbReference>
<dbReference type="PROSITE" id="PS51683">
    <property type="entry name" value="SAM_OMT_II"/>
    <property type="match status" value="1"/>
</dbReference>
<dbReference type="SUPFAM" id="SSF53335">
    <property type="entry name" value="S-adenosyl-L-methionine-dependent methyltransferases"/>
    <property type="match status" value="1"/>
</dbReference>
<dbReference type="Proteomes" id="UP001251528">
    <property type="component" value="Unassembled WGS sequence"/>
</dbReference>
<dbReference type="PANTHER" id="PTHR43712">
    <property type="entry name" value="PUTATIVE (AFU_ORTHOLOGUE AFUA_4G14580)-RELATED"/>
    <property type="match status" value="1"/>
</dbReference>
<keyword evidence="3" id="KW-0949">S-adenosyl-L-methionine</keyword>
<comment type="caution">
    <text evidence="5">The sequence shown here is derived from an EMBL/GenBank/DDBJ whole genome shotgun (WGS) entry which is preliminary data.</text>
</comment>
<reference evidence="5" key="1">
    <citation type="submission" date="2023-06" db="EMBL/GenBank/DDBJ databases">
        <title>Conoideocrella luteorostrata (Hypocreales: Clavicipitaceae), a potential biocontrol fungus for elongate hemlock scale in United States Christmas tree production areas.</title>
        <authorList>
            <person name="Barrett H."/>
            <person name="Lovett B."/>
            <person name="Macias A.M."/>
            <person name="Stajich J.E."/>
            <person name="Kasson M.T."/>
        </authorList>
    </citation>
    <scope>NUCLEOTIDE SEQUENCE</scope>
    <source>
        <strain evidence="5">ARSEF 14590</strain>
    </source>
</reference>
<keyword evidence="6" id="KW-1185">Reference proteome</keyword>
<dbReference type="InterPro" id="IPR036388">
    <property type="entry name" value="WH-like_DNA-bd_sf"/>
</dbReference>
<protein>
    <recommendedName>
        <fullName evidence="4">O-methyltransferase C-terminal domain-containing protein</fullName>
    </recommendedName>
</protein>
<dbReference type="InterPro" id="IPR036390">
    <property type="entry name" value="WH_DNA-bd_sf"/>
</dbReference>
<evidence type="ECO:0000256" key="3">
    <source>
        <dbReference type="ARBA" id="ARBA00022691"/>
    </source>
</evidence>
<dbReference type="EMBL" id="JASWJB010000369">
    <property type="protein sequence ID" value="KAK2591048.1"/>
    <property type="molecule type" value="Genomic_DNA"/>
</dbReference>
<proteinExistence type="predicted"/>
<gene>
    <name evidence="5" type="ORF">QQS21_011262</name>
</gene>
<dbReference type="Pfam" id="PF00891">
    <property type="entry name" value="Methyltransf_2"/>
    <property type="match status" value="1"/>
</dbReference>
<evidence type="ECO:0000259" key="4">
    <source>
        <dbReference type="Pfam" id="PF00891"/>
    </source>
</evidence>
<keyword evidence="2" id="KW-0808">Transferase</keyword>
<keyword evidence="1" id="KW-0489">Methyltransferase</keyword>
<dbReference type="GO" id="GO:0008171">
    <property type="term" value="F:O-methyltransferase activity"/>
    <property type="evidence" value="ECO:0007669"/>
    <property type="project" value="InterPro"/>
</dbReference>
<evidence type="ECO:0000256" key="2">
    <source>
        <dbReference type="ARBA" id="ARBA00022679"/>
    </source>
</evidence>
<dbReference type="SUPFAM" id="SSF46785">
    <property type="entry name" value="Winged helix' DNA-binding domain"/>
    <property type="match status" value="1"/>
</dbReference>
<dbReference type="InterPro" id="IPR001077">
    <property type="entry name" value="COMT_C"/>
</dbReference>